<dbReference type="EMBL" id="CP025958">
    <property type="protein sequence ID" value="AWM38116.1"/>
    <property type="molecule type" value="Genomic_DNA"/>
</dbReference>
<keyword evidence="3" id="KW-1185">Reference proteome</keyword>
<evidence type="ECO:0000313" key="3">
    <source>
        <dbReference type="Proteomes" id="UP000245802"/>
    </source>
</evidence>
<protein>
    <recommendedName>
        <fullName evidence="4">AP2/ERF domain-containing protein</fullName>
    </recommendedName>
</protein>
<dbReference type="KEGG" id="gog:C1280_14685"/>
<gene>
    <name evidence="2" type="ORF">C1280_14685</name>
</gene>
<accession>A0A2Z3H3G1</accession>
<proteinExistence type="predicted"/>
<evidence type="ECO:0000256" key="1">
    <source>
        <dbReference type="SAM" id="MobiDB-lite"/>
    </source>
</evidence>
<feature type="region of interest" description="Disordered" evidence="1">
    <location>
        <begin position="1"/>
        <end position="21"/>
    </location>
</feature>
<organism evidence="2 3">
    <name type="scientific">Gemmata obscuriglobus</name>
    <dbReference type="NCBI Taxonomy" id="114"/>
    <lineage>
        <taxon>Bacteria</taxon>
        <taxon>Pseudomonadati</taxon>
        <taxon>Planctomycetota</taxon>
        <taxon>Planctomycetia</taxon>
        <taxon>Gemmatales</taxon>
        <taxon>Gemmataceae</taxon>
        <taxon>Gemmata</taxon>
    </lineage>
</organism>
<dbReference type="RefSeq" id="WP_109571018.1">
    <property type="nucleotide sequence ID" value="NZ_CP025958.1"/>
</dbReference>
<sequence length="168" mass="18492">MAVGAAPSAPPPGPPAQDDRVIRTWRADPDRYVRRVKGGRYQARPYDPETRTRVNLGTFGTPGQARGAVQKYWWGELAAKPKFVRASRNQYSFGRGDPVRYFVLIPTAAPGAGAGGDRKRSYQRVGDWFATEAQAVAARDAFLEATYGRLVAKAMLSRADTSRRAGKY</sequence>
<evidence type="ECO:0008006" key="4">
    <source>
        <dbReference type="Google" id="ProtNLM"/>
    </source>
</evidence>
<evidence type="ECO:0000313" key="2">
    <source>
        <dbReference type="EMBL" id="AWM38116.1"/>
    </source>
</evidence>
<dbReference type="AlphaFoldDB" id="A0A2Z3H3G1"/>
<name>A0A2Z3H3G1_9BACT</name>
<reference evidence="2 3" key="1">
    <citation type="submission" date="2018-01" db="EMBL/GenBank/DDBJ databases">
        <title>G. obscuriglobus.</title>
        <authorList>
            <person name="Franke J."/>
            <person name="Blomberg W."/>
            <person name="Selmecki A."/>
        </authorList>
    </citation>
    <scope>NUCLEOTIDE SEQUENCE [LARGE SCALE GENOMIC DNA]</scope>
    <source>
        <strain evidence="2 3">DSM 5831</strain>
    </source>
</reference>
<dbReference type="Proteomes" id="UP000245802">
    <property type="component" value="Chromosome"/>
</dbReference>